<organism evidence="2 3">
    <name type="scientific">Nocardioides panacisoli</name>
    <dbReference type="NCBI Taxonomy" id="627624"/>
    <lineage>
        <taxon>Bacteria</taxon>
        <taxon>Bacillati</taxon>
        <taxon>Actinomycetota</taxon>
        <taxon>Actinomycetes</taxon>
        <taxon>Propionibacteriales</taxon>
        <taxon>Nocardioidaceae</taxon>
        <taxon>Nocardioides</taxon>
    </lineage>
</organism>
<comment type="caution">
    <text evidence="2">The sequence shown here is derived from an EMBL/GenBank/DDBJ whole genome shotgun (WGS) entry which is preliminary data.</text>
</comment>
<name>A0ABP7IYC4_9ACTN</name>
<keyword evidence="1" id="KW-0732">Signal</keyword>
<proteinExistence type="predicted"/>
<dbReference type="Proteomes" id="UP001501821">
    <property type="component" value="Unassembled WGS sequence"/>
</dbReference>
<sequence length="871" mass="86182">MALRRLFLSFALGTLLVGWAALAVPHAHHYPPRCPGAGELSLVLPGACAHDDVAPPGVDPHQPVPTALLRQRDGAGVQAYEAAEQLGVAAPQSVNVATPAVPCDGDGTSGYRVQAMYVVEAGSTNRYAALQASFRLWAAGVDDVINRSAALTGGVRHVRYVTEPSGGGCVAKVLNVTVPNGSLSSFGATISAVQALGYTDPARKYLMWTDATALCGVATLYPGDGESQANPNNGFYPQYARIDSGCWGFGDGARDHSVEAHELLHTLGGVQDSAPHSTHAGHCWDESDTMCYADGGNHAMVQVCPSEREYFYDCSNDDYFSTYPDPGSYLDGHWNAADSRFLIGGGDGTGGGSAGTPTVLGATIAVNNPAVPGLATQASVAPSLPAGRTLASVTWKSTRADCTFSAPTELQTEVTCNATSAAAATVTATLVDSTGATKAVASPLTFATGTARPVTVALSAAGQTPANGGSAAVCSGAPFALAATVVDDASGQPVKGLAATFTKKTEAMTSAVAAGTATTTAEGTASTSQTATVSTTYKAQTSAGTVYAAGGPAALVAVPAKCATSLTAAADPASVYYGDPVTVSGRLTATSAGTPVAAAGVSLAVRLTTGDGKVLSLGTVKTGADGSYSLAVKPTASGTVSVALTASTSYAAATATAGSLTVRLPETALTGAVSPTDVGYGTSVEVTGTLQRVAGGSTTPLAGKTVGILVAPAGGGATVKIGSATTTATGAFTTLVPLRVSGTLSVSFTAVAGQPGATVEVGPVKAGTWTTAVTASASAATVPSGGTVTLSGTVTKAYGAAPVPAGAVKVSIYFKADGASTRTLVASPTTAANGTFSQRVTPKATGTWTAVVGEVAGYTGSSATPLTVHVG</sequence>
<protein>
    <recommendedName>
        <fullName evidence="4">Big-1 domain-containing protein</fullName>
    </recommendedName>
</protein>
<feature type="chain" id="PRO_5045981846" description="Big-1 domain-containing protein" evidence="1">
    <location>
        <begin position="24"/>
        <end position="871"/>
    </location>
</feature>
<keyword evidence="3" id="KW-1185">Reference proteome</keyword>
<dbReference type="EMBL" id="BAABAH010000015">
    <property type="protein sequence ID" value="GAA3830165.1"/>
    <property type="molecule type" value="Genomic_DNA"/>
</dbReference>
<feature type="signal peptide" evidence="1">
    <location>
        <begin position="1"/>
        <end position="23"/>
    </location>
</feature>
<evidence type="ECO:0008006" key="4">
    <source>
        <dbReference type="Google" id="ProtNLM"/>
    </source>
</evidence>
<gene>
    <name evidence="2" type="ORF">GCM10022242_34470</name>
</gene>
<evidence type="ECO:0000256" key="1">
    <source>
        <dbReference type="SAM" id="SignalP"/>
    </source>
</evidence>
<reference evidence="3" key="1">
    <citation type="journal article" date="2019" name="Int. J. Syst. Evol. Microbiol.">
        <title>The Global Catalogue of Microorganisms (GCM) 10K type strain sequencing project: providing services to taxonomists for standard genome sequencing and annotation.</title>
        <authorList>
            <consortium name="The Broad Institute Genomics Platform"/>
            <consortium name="The Broad Institute Genome Sequencing Center for Infectious Disease"/>
            <person name="Wu L."/>
            <person name="Ma J."/>
        </authorList>
    </citation>
    <scope>NUCLEOTIDE SEQUENCE [LARGE SCALE GENOMIC DNA]</scope>
    <source>
        <strain evidence="3">JCM 16953</strain>
    </source>
</reference>
<evidence type="ECO:0000313" key="3">
    <source>
        <dbReference type="Proteomes" id="UP001501821"/>
    </source>
</evidence>
<accession>A0ABP7IYC4</accession>
<evidence type="ECO:0000313" key="2">
    <source>
        <dbReference type="EMBL" id="GAA3830165.1"/>
    </source>
</evidence>
<dbReference type="RefSeq" id="WP_344777745.1">
    <property type="nucleotide sequence ID" value="NZ_BAABAH010000015.1"/>
</dbReference>